<evidence type="ECO:0000259" key="1">
    <source>
        <dbReference type="Pfam" id="PF04149"/>
    </source>
</evidence>
<reference evidence="2 3" key="1">
    <citation type="submission" date="2019-04" db="EMBL/GenBank/DDBJ databases">
        <title>Streptomyces oryziradicis sp. nov., a novel actinomycete isolated from rhizosphere soil of rice (Oryza sativa L.).</title>
        <authorList>
            <person name="Li C."/>
        </authorList>
    </citation>
    <scope>NUCLEOTIDE SEQUENCE [LARGE SCALE GENOMIC DNA]</scope>
    <source>
        <strain evidence="2 3">NEAU-C40</strain>
    </source>
</reference>
<sequence length="66" mass="7090">MSPIEWQKSSYSSGEGSNCLYVAITPGGTIGLRESDDPDVIVTTTPTGFRSLIATIKTGEFDQFTD</sequence>
<keyword evidence="3" id="KW-1185">Reference proteome</keyword>
<gene>
    <name evidence="2" type="ORF">FCI23_19280</name>
</gene>
<dbReference type="EMBL" id="SUMC01000017">
    <property type="protein sequence ID" value="TKA10065.1"/>
    <property type="molecule type" value="Genomic_DNA"/>
</dbReference>
<name>A0A4U0T849_9ACTN</name>
<dbReference type="RefSeq" id="WP_136725146.1">
    <property type="nucleotide sequence ID" value="NZ_SUMC01000017.1"/>
</dbReference>
<comment type="caution">
    <text evidence="2">The sequence shown here is derived from an EMBL/GenBank/DDBJ whole genome shotgun (WGS) entry which is preliminary data.</text>
</comment>
<proteinExistence type="predicted"/>
<accession>A0A4U0T849</accession>
<dbReference type="InterPro" id="IPR007278">
    <property type="entry name" value="DUF397"/>
</dbReference>
<protein>
    <submittedName>
        <fullName evidence="2">DUF397 domain-containing protein</fullName>
    </submittedName>
</protein>
<organism evidence="2 3">
    <name type="scientific">Actinacidiphila oryziradicis</name>
    <dbReference type="NCBI Taxonomy" id="2571141"/>
    <lineage>
        <taxon>Bacteria</taxon>
        <taxon>Bacillati</taxon>
        <taxon>Actinomycetota</taxon>
        <taxon>Actinomycetes</taxon>
        <taxon>Kitasatosporales</taxon>
        <taxon>Streptomycetaceae</taxon>
        <taxon>Actinacidiphila</taxon>
    </lineage>
</organism>
<feature type="domain" description="DUF397" evidence="1">
    <location>
        <begin position="5"/>
        <end position="57"/>
    </location>
</feature>
<dbReference type="Pfam" id="PF04149">
    <property type="entry name" value="DUF397"/>
    <property type="match status" value="1"/>
</dbReference>
<dbReference type="Proteomes" id="UP000305778">
    <property type="component" value="Unassembled WGS sequence"/>
</dbReference>
<evidence type="ECO:0000313" key="2">
    <source>
        <dbReference type="EMBL" id="TKA10065.1"/>
    </source>
</evidence>
<dbReference type="AlphaFoldDB" id="A0A4U0T849"/>
<evidence type="ECO:0000313" key="3">
    <source>
        <dbReference type="Proteomes" id="UP000305778"/>
    </source>
</evidence>